<dbReference type="AlphaFoldDB" id="A0ABD1Y428"/>
<sequence length="106" mass="11561">MDWVTQRTMRILYRVGPTLRSPHCTGGEGDLWGCLVAVVSVHMRSGGSRNVLRDDSLPTRGQTNRLELLPECLPHVGYGDYGHVVEEAGHAGVNVANVVVWAPSLL</sequence>
<reference evidence="1 2" key="1">
    <citation type="submission" date="2024-09" db="EMBL/GenBank/DDBJ databases">
        <title>Chromosome-scale assembly of Riccia fluitans.</title>
        <authorList>
            <person name="Paukszto L."/>
            <person name="Sawicki J."/>
            <person name="Karawczyk K."/>
            <person name="Piernik-Szablinska J."/>
            <person name="Szczecinska M."/>
            <person name="Mazdziarz M."/>
        </authorList>
    </citation>
    <scope>NUCLEOTIDE SEQUENCE [LARGE SCALE GENOMIC DNA]</scope>
    <source>
        <strain evidence="1">Rf_01</strain>
        <tissue evidence="1">Aerial parts of the thallus</tissue>
    </source>
</reference>
<dbReference type="Proteomes" id="UP001605036">
    <property type="component" value="Unassembled WGS sequence"/>
</dbReference>
<proteinExistence type="predicted"/>
<accession>A0ABD1Y428</accession>
<name>A0ABD1Y428_9MARC</name>
<keyword evidence="2" id="KW-1185">Reference proteome</keyword>
<dbReference type="EMBL" id="JBHFFA010000006">
    <property type="protein sequence ID" value="KAL2621460.1"/>
    <property type="molecule type" value="Genomic_DNA"/>
</dbReference>
<evidence type="ECO:0000313" key="1">
    <source>
        <dbReference type="EMBL" id="KAL2621460.1"/>
    </source>
</evidence>
<protein>
    <submittedName>
        <fullName evidence="1">Uncharacterized protein</fullName>
    </submittedName>
</protein>
<organism evidence="1 2">
    <name type="scientific">Riccia fluitans</name>
    <dbReference type="NCBI Taxonomy" id="41844"/>
    <lineage>
        <taxon>Eukaryota</taxon>
        <taxon>Viridiplantae</taxon>
        <taxon>Streptophyta</taxon>
        <taxon>Embryophyta</taxon>
        <taxon>Marchantiophyta</taxon>
        <taxon>Marchantiopsida</taxon>
        <taxon>Marchantiidae</taxon>
        <taxon>Marchantiales</taxon>
        <taxon>Ricciaceae</taxon>
        <taxon>Riccia</taxon>
    </lineage>
</organism>
<evidence type="ECO:0000313" key="2">
    <source>
        <dbReference type="Proteomes" id="UP001605036"/>
    </source>
</evidence>
<comment type="caution">
    <text evidence="1">The sequence shown here is derived from an EMBL/GenBank/DDBJ whole genome shotgun (WGS) entry which is preliminary data.</text>
</comment>
<gene>
    <name evidence="1" type="ORF">R1flu_001665</name>
</gene>